<evidence type="ECO:0000256" key="1">
    <source>
        <dbReference type="ARBA" id="ARBA00004141"/>
    </source>
</evidence>
<evidence type="ECO:0000313" key="11">
    <source>
        <dbReference type="EMBL" id="AZL93417.1"/>
    </source>
</evidence>
<gene>
    <name evidence="11" type="primary">cox3</name>
</gene>
<dbReference type="EMBL" id="MG923509">
    <property type="protein sequence ID" value="AZL93417.1"/>
    <property type="molecule type" value="Genomic_DNA"/>
</dbReference>
<dbReference type="PROSITE" id="PS50253">
    <property type="entry name" value="COX3"/>
    <property type="match status" value="1"/>
</dbReference>
<organism evidence="11">
    <name type="scientific">Scelio sp. ZJUH_2016028</name>
    <dbReference type="NCBI Taxonomy" id="2496283"/>
    <lineage>
        <taxon>Eukaryota</taxon>
        <taxon>Metazoa</taxon>
        <taxon>Ecdysozoa</taxon>
        <taxon>Arthropoda</taxon>
        <taxon>Hexapoda</taxon>
        <taxon>Insecta</taxon>
        <taxon>Pterygota</taxon>
        <taxon>Neoptera</taxon>
        <taxon>Endopterygota</taxon>
        <taxon>Hymenoptera</taxon>
        <taxon>Apocrita</taxon>
        <taxon>Proctotrupomorpha</taxon>
        <taxon>Platygastroidea</taxon>
        <taxon>Scelionidae</taxon>
        <taxon>Scelioninae</taxon>
        <taxon>Scelio</taxon>
    </lineage>
</organism>
<keyword evidence="7 9" id="KW-0472">Membrane</keyword>
<evidence type="ECO:0000256" key="3">
    <source>
        <dbReference type="ARBA" id="ARBA00015944"/>
    </source>
</evidence>
<feature type="transmembrane region" description="Helical" evidence="9">
    <location>
        <begin position="200"/>
        <end position="224"/>
    </location>
</feature>
<dbReference type="SUPFAM" id="SSF81452">
    <property type="entry name" value="Cytochrome c oxidase subunit III-like"/>
    <property type="match status" value="1"/>
</dbReference>
<protein>
    <recommendedName>
        <fullName evidence="3 8">Cytochrome c oxidase subunit 3</fullName>
    </recommendedName>
</protein>
<feature type="transmembrane region" description="Helical" evidence="9">
    <location>
        <begin position="12"/>
        <end position="36"/>
    </location>
</feature>
<reference evidence="11" key="1">
    <citation type="journal article" date="2018" name="Mol. Phylogenet. Evol.">
        <title>Mitochondrial phylogenomics of the Hymenoptera.</title>
        <authorList>
            <person name="Tang P."/>
            <person name="Zhu J.C."/>
            <person name="Zheng B.Y."/>
            <person name="Wei S.J."/>
            <person name="Sharkey M."/>
            <person name="Chen X.X."/>
            <person name="Vogler A.P."/>
        </authorList>
    </citation>
    <scope>NUCLEOTIDE SEQUENCE</scope>
</reference>
<evidence type="ECO:0000256" key="8">
    <source>
        <dbReference type="RuleBase" id="RU003375"/>
    </source>
</evidence>
<keyword evidence="6 9" id="KW-1133">Transmembrane helix</keyword>
<feature type="transmembrane region" description="Helical" evidence="9">
    <location>
        <begin position="161"/>
        <end position="180"/>
    </location>
</feature>
<proteinExistence type="inferred from homology"/>
<feature type="transmembrane region" description="Helical" evidence="9">
    <location>
        <begin position="42"/>
        <end position="60"/>
    </location>
</feature>
<evidence type="ECO:0000259" key="10">
    <source>
        <dbReference type="PROSITE" id="PS50253"/>
    </source>
</evidence>
<evidence type="ECO:0000256" key="6">
    <source>
        <dbReference type="ARBA" id="ARBA00022989"/>
    </source>
</evidence>
<feature type="transmembrane region" description="Helical" evidence="9">
    <location>
        <begin position="244"/>
        <end position="263"/>
    </location>
</feature>
<comment type="subcellular location">
    <subcellularLocation>
        <location evidence="1">Membrane</location>
        <topology evidence="1">Multi-pass membrane protein</topology>
    </subcellularLocation>
</comment>
<feature type="transmembrane region" description="Helical" evidence="9">
    <location>
        <begin position="131"/>
        <end position="154"/>
    </location>
</feature>
<accession>A0A3Q8UAC6</accession>
<dbReference type="PANTHER" id="PTHR11403">
    <property type="entry name" value="CYTOCHROME C OXIDASE SUBUNIT III"/>
    <property type="match status" value="1"/>
</dbReference>
<comment type="similarity">
    <text evidence="2 8">Belongs to the cytochrome c oxidase subunit 3 family.</text>
</comment>
<dbReference type="InterPro" id="IPR024791">
    <property type="entry name" value="Cyt_c/ubiquinol_Oxase_su3"/>
</dbReference>
<dbReference type="GO" id="GO:0005739">
    <property type="term" value="C:mitochondrion"/>
    <property type="evidence" value="ECO:0007669"/>
    <property type="project" value="TreeGrafter"/>
</dbReference>
<dbReference type="GO" id="GO:0006123">
    <property type="term" value="P:mitochondrial electron transport, cytochrome c to oxygen"/>
    <property type="evidence" value="ECO:0007669"/>
    <property type="project" value="TreeGrafter"/>
</dbReference>
<evidence type="ECO:0000256" key="2">
    <source>
        <dbReference type="ARBA" id="ARBA00010581"/>
    </source>
</evidence>
<evidence type="ECO:0000256" key="7">
    <source>
        <dbReference type="ARBA" id="ARBA00023136"/>
    </source>
</evidence>
<feature type="transmembrane region" description="Helical" evidence="9">
    <location>
        <begin position="81"/>
        <end position="104"/>
    </location>
</feature>
<dbReference type="InterPro" id="IPR000298">
    <property type="entry name" value="Cyt_c_oxidase-like_su3"/>
</dbReference>
<dbReference type="Gene3D" id="1.20.120.80">
    <property type="entry name" value="Cytochrome c oxidase, subunit III, four-helix bundle"/>
    <property type="match status" value="1"/>
</dbReference>
<keyword evidence="8 11" id="KW-0496">Mitochondrion</keyword>
<sequence length="265" mass="31692">MKSFIYQPFHLVTISPWPIITSFSLMNLTMSMITMFNNKLNYMMFSISILLILLCSFQWWRDIYRESTLQGMHSIKTKNGLKLSMILFIASEILFFISFFWSYFHMMLSPSIDIGIEWPPYSLKSFLIDPYSLPLLNTIILISSGMFLSMAHYLLIMKNMYATNFLIIITLILGMIFTWIQMTEYFNSTYSIFNSNFGATFFMMTGFHGIHVIIGTMFILIMFIMMNKNYLSNYHHLSFELSAWYWHFVDVVWLFLFIFIYWWPY</sequence>
<dbReference type="GO" id="GO:0004129">
    <property type="term" value="F:cytochrome-c oxidase activity"/>
    <property type="evidence" value="ECO:0007669"/>
    <property type="project" value="InterPro"/>
</dbReference>
<geneLocation type="mitochondrion" evidence="11"/>
<evidence type="ECO:0000256" key="9">
    <source>
        <dbReference type="SAM" id="Phobius"/>
    </source>
</evidence>
<keyword evidence="5" id="KW-1278">Translocase</keyword>
<evidence type="ECO:0000256" key="4">
    <source>
        <dbReference type="ARBA" id="ARBA00022692"/>
    </source>
</evidence>
<dbReference type="GO" id="GO:0016020">
    <property type="term" value="C:membrane"/>
    <property type="evidence" value="ECO:0007669"/>
    <property type="project" value="UniProtKB-SubCell"/>
</dbReference>
<keyword evidence="4 8" id="KW-0812">Transmembrane</keyword>
<dbReference type="InterPro" id="IPR035973">
    <property type="entry name" value="Cyt_c_oxidase_su3-like_sf"/>
</dbReference>
<feature type="domain" description="Heme-copper oxidase subunit III family profile" evidence="10">
    <location>
        <begin position="5"/>
        <end position="265"/>
    </location>
</feature>
<dbReference type="AlphaFoldDB" id="A0A3Q8UAC6"/>
<comment type="function">
    <text evidence="8">Component of the cytochrome c oxidase, the last enzyme in the mitochondrial electron transport chain which drives oxidative phosphorylation. The respiratory chain contains 3 multisubunit complexes succinate dehydrogenase (complex II, CII), ubiquinol-cytochrome c oxidoreductase (cytochrome b-c1 complex, complex III, CIII) and cytochrome c oxidase (complex IV, CIV), that cooperate to transfer electrons derived from NADH and succinate to molecular oxygen, creating an electrochemical gradient over the inner membrane that drives transmembrane transport and the ATP synthase. Cytochrome c oxidase is the component of the respiratory chain that catalyzes the reduction of oxygen to water. Electrons originating from reduced cytochrome c in the intermembrane space (IMS) are transferred via the dinuclear copper A center (CU(A)) of subunit 2 and heme A of subunit 1 to the active site in subunit 1, a binuclear center (BNC) formed by heme A3 and copper B (CU(B)). The BNC reduces molecular oxygen to 2 water molecules using 4 electrons from cytochrome c in the IMS and 4 protons from the mitochondrial matrix.</text>
</comment>
<dbReference type="Gene3D" id="1.10.287.70">
    <property type="match status" value="1"/>
</dbReference>
<dbReference type="InterPro" id="IPR033945">
    <property type="entry name" value="Cyt_c_oxase_su3_dom"/>
</dbReference>
<dbReference type="Pfam" id="PF00510">
    <property type="entry name" value="COX3"/>
    <property type="match status" value="1"/>
</dbReference>
<dbReference type="InterPro" id="IPR013833">
    <property type="entry name" value="Cyt_c_oxidase_su3_a-hlx"/>
</dbReference>
<name>A0A3Q8UAC6_9HYME</name>
<evidence type="ECO:0000256" key="5">
    <source>
        <dbReference type="ARBA" id="ARBA00022967"/>
    </source>
</evidence>
<dbReference type="CDD" id="cd01665">
    <property type="entry name" value="Cyt_c_Oxidase_III"/>
    <property type="match status" value="1"/>
</dbReference>
<dbReference type="PANTHER" id="PTHR11403:SF7">
    <property type="entry name" value="CYTOCHROME C OXIDASE SUBUNIT 3"/>
    <property type="match status" value="1"/>
</dbReference>